<dbReference type="AlphaFoldDB" id="A0A452E0X3"/>
<dbReference type="PANTHER" id="PTHR45937:SF1">
    <property type="entry name" value="ASPARAGINE SYNTHETASE DOMAIN-CONTAINING PROTEIN 1"/>
    <property type="match status" value="1"/>
</dbReference>
<evidence type="ECO:0000313" key="6">
    <source>
        <dbReference type="Proteomes" id="UP000291000"/>
    </source>
</evidence>
<evidence type="ECO:0000256" key="2">
    <source>
        <dbReference type="ARBA" id="ARBA00022888"/>
    </source>
</evidence>
<evidence type="ECO:0000313" key="5">
    <source>
        <dbReference type="Ensembl" id="ENSCHIP00000005654.1"/>
    </source>
</evidence>
<dbReference type="GO" id="GO:0004066">
    <property type="term" value="F:asparagine synthase (glutamine-hydrolyzing) activity"/>
    <property type="evidence" value="ECO:0007669"/>
    <property type="project" value="InterPro"/>
</dbReference>
<evidence type="ECO:0000256" key="3">
    <source>
        <dbReference type="ARBA" id="ARBA00022962"/>
    </source>
</evidence>
<reference evidence="5" key="3">
    <citation type="submission" date="2025-09" db="UniProtKB">
        <authorList>
            <consortium name="Ensembl"/>
        </authorList>
    </citation>
    <scope>IDENTIFICATION</scope>
</reference>
<dbReference type="SUPFAM" id="SSF52402">
    <property type="entry name" value="Adenine nucleotide alpha hydrolases-like"/>
    <property type="match status" value="1"/>
</dbReference>
<dbReference type="CDD" id="cd01991">
    <property type="entry name" value="Asn_synthase_B_C"/>
    <property type="match status" value="1"/>
</dbReference>
<keyword evidence="6" id="KW-1185">Reference proteome</keyword>
<dbReference type="Ensembl" id="ENSCHIT00000013350.1">
    <property type="protein sequence ID" value="ENSCHIP00000005654.1"/>
    <property type="gene ID" value="ENSCHIG00000009714.1"/>
</dbReference>
<keyword evidence="2" id="KW-0061">Asparagine biosynthesis</keyword>
<evidence type="ECO:0000256" key="4">
    <source>
        <dbReference type="ARBA" id="ARBA00040716"/>
    </source>
</evidence>
<reference evidence="5" key="2">
    <citation type="submission" date="2025-08" db="UniProtKB">
        <authorList>
            <consortium name="Ensembl"/>
        </authorList>
    </citation>
    <scope>IDENTIFICATION</scope>
</reference>
<proteinExistence type="predicted"/>
<dbReference type="InterPro" id="IPR014729">
    <property type="entry name" value="Rossmann-like_a/b/a_fold"/>
</dbReference>
<dbReference type="PANTHER" id="PTHR45937">
    <property type="entry name" value="ASPARAGINE SYNTHETASE DOMAIN-CONTAINING PROTEIN 1"/>
    <property type="match status" value="1"/>
</dbReference>
<dbReference type="InterPro" id="IPR001962">
    <property type="entry name" value="Asn_synthase"/>
</dbReference>
<organism evidence="5 6">
    <name type="scientific">Capra hircus</name>
    <name type="common">Goat</name>
    <dbReference type="NCBI Taxonomy" id="9925"/>
    <lineage>
        <taxon>Eukaryota</taxon>
        <taxon>Metazoa</taxon>
        <taxon>Chordata</taxon>
        <taxon>Craniata</taxon>
        <taxon>Vertebrata</taxon>
        <taxon>Euteleostomi</taxon>
        <taxon>Mammalia</taxon>
        <taxon>Eutheria</taxon>
        <taxon>Laurasiatheria</taxon>
        <taxon>Artiodactyla</taxon>
        <taxon>Ruminantia</taxon>
        <taxon>Pecora</taxon>
        <taxon>Bovidae</taxon>
        <taxon>Caprinae</taxon>
        <taxon>Capra</taxon>
    </lineage>
</organism>
<dbReference type="GeneTree" id="ENSGT00390000012446"/>
<evidence type="ECO:0000256" key="1">
    <source>
        <dbReference type="ARBA" id="ARBA00022605"/>
    </source>
</evidence>
<dbReference type="Gene3D" id="3.40.50.620">
    <property type="entry name" value="HUPs"/>
    <property type="match status" value="1"/>
</dbReference>
<sequence length="132" mass="15126">CQSRVKAVLTGVGAEEQLASYSHHHVHFQTHRLERLNKEIEMELGQISSRNLGRDDQVIGDHGKEARFPFLNENIVSFLNFLPVWEKANLTLSRKAMQFESRIAKIEKNNDKPSDKCGRLQVISLENLSNEN</sequence>
<accession>A0A452E0X3</accession>
<dbReference type="STRING" id="9925.ENSCHIP00000005654"/>
<protein>
    <recommendedName>
        <fullName evidence="4">Asparagine synthetase domain-containing protein 1</fullName>
    </recommendedName>
</protein>
<dbReference type="InterPro" id="IPR051857">
    <property type="entry name" value="Asn_synthetase_domain"/>
</dbReference>
<dbReference type="Proteomes" id="UP000291000">
    <property type="component" value="Chromosome 5"/>
</dbReference>
<keyword evidence="3" id="KW-0315">Glutamine amidotransferase</keyword>
<reference evidence="5 6" key="1">
    <citation type="submission" date="2016-04" db="EMBL/GenBank/DDBJ databases">
        <title>Polished mammalian reference genomes with single-molecule sequencing and chromosome conformation capture applied to the Capra hircus genome.</title>
        <authorList>
            <person name="Bickhart D.M."/>
            <person name="Koren S."/>
            <person name="Rosen B."/>
            <person name="Hastie A."/>
            <person name="Liachko I."/>
            <person name="Sullivan S.T."/>
            <person name="Burton J."/>
            <person name="Sayre B.L."/>
            <person name="Huson H.J."/>
            <person name="Lee J."/>
            <person name="Lam E."/>
            <person name="Kelley C.M."/>
            <person name="Hutchison J.L."/>
            <person name="Zhou Y."/>
            <person name="Sun J."/>
            <person name="Crisa A."/>
            <person name="Schwartz J.C."/>
            <person name="Hammond J.A."/>
            <person name="Schroeder S.G."/>
            <person name="Liu G.E."/>
            <person name="Dunham M."/>
            <person name="Shendure J."/>
            <person name="Sonstegard T.S."/>
            <person name="Phillippy A.M."/>
            <person name="Van Tassell C.P."/>
            <person name="Smith T.P."/>
        </authorList>
    </citation>
    <scope>NUCLEOTIDE SEQUENCE [LARGE SCALE GENOMIC DNA]</scope>
</reference>
<name>A0A452E0X3_CAPHI</name>
<dbReference type="GO" id="GO:0006529">
    <property type="term" value="P:asparagine biosynthetic process"/>
    <property type="evidence" value="ECO:0007669"/>
    <property type="project" value="UniProtKB-KW"/>
</dbReference>
<dbReference type="EMBL" id="LWLT01000005">
    <property type="status" value="NOT_ANNOTATED_CDS"/>
    <property type="molecule type" value="Genomic_DNA"/>
</dbReference>
<dbReference type="OMA" id="CCAICRK"/>
<keyword evidence="1" id="KW-0028">Amino-acid biosynthesis</keyword>